<dbReference type="Pfam" id="PF00079">
    <property type="entry name" value="Serpin"/>
    <property type="match status" value="1"/>
</dbReference>
<dbReference type="SUPFAM" id="SSF56574">
    <property type="entry name" value="Serpins"/>
    <property type="match status" value="1"/>
</dbReference>
<dbReference type="EMBL" id="AMQM01006563">
    <property type="status" value="NOT_ANNOTATED_CDS"/>
    <property type="molecule type" value="Genomic_DNA"/>
</dbReference>
<dbReference type="HOGENOM" id="CLU_023330_0_1_1"/>
<dbReference type="KEGG" id="hro:HELRODRAFT_178816"/>
<dbReference type="STRING" id="6412.T1FDS4"/>
<dbReference type="OMA" id="NTENKHT"/>
<dbReference type="CDD" id="cd00172">
    <property type="entry name" value="serpin"/>
    <property type="match status" value="1"/>
</dbReference>
<gene>
    <name evidence="4" type="primary">20206973</name>
    <name evidence="3" type="ORF">HELRODRAFT_178816</name>
</gene>
<dbReference type="InParanoid" id="T1FDS4"/>
<organism evidence="4 5">
    <name type="scientific">Helobdella robusta</name>
    <name type="common">Californian leech</name>
    <dbReference type="NCBI Taxonomy" id="6412"/>
    <lineage>
        <taxon>Eukaryota</taxon>
        <taxon>Metazoa</taxon>
        <taxon>Spiralia</taxon>
        <taxon>Lophotrochozoa</taxon>
        <taxon>Annelida</taxon>
        <taxon>Clitellata</taxon>
        <taxon>Hirudinea</taxon>
        <taxon>Rhynchobdellida</taxon>
        <taxon>Glossiphoniidae</taxon>
        <taxon>Helobdella</taxon>
    </lineage>
</organism>
<dbReference type="FunCoup" id="T1FDS4">
    <property type="interactions" value="21"/>
</dbReference>
<dbReference type="Proteomes" id="UP000015101">
    <property type="component" value="Unassembled WGS sequence"/>
</dbReference>
<dbReference type="PROSITE" id="PS00284">
    <property type="entry name" value="SERPIN"/>
    <property type="match status" value="1"/>
</dbReference>
<accession>T1FDS4</accession>
<dbReference type="InterPro" id="IPR023795">
    <property type="entry name" value="Serpin_CS"/>
</dbReference>
<dbReference type="InterPro" id="IPR042178">
    <property type="entry name" value="Serpin_sf_1"/>
</dbReference>
<comment type="similarity">
    <text evidence="1">Belongs to the serpin family.</text>
</comment>
<dbReference type="eggNOG" id="KOG2392">
    <property type="taxonomic scope" value="Eukaryota"/>
</dbReference>
<dbReference type="OrthoDB" id="1063785at2759"/>
<dbReference type="RefSeq" id="XP_009025945.1">
    <property type="nucleotide sequence ID" value="XM_009027697.1"/>
</dbReference>
<dbReference type="AlphaFoldDB" id="T1FDS4"/>
<dbReference type="EMBL" id="KB097496">
    <property type="protein sequence ID" value="ESN95901.1"/>
    <property type="molecule type" value="Genomic_DNA"/>
</dbReference>
<dbReference type="EnsemblMetazoa" id="HelroT178816">
    <property type="protein sequence ID" value="HelroP178816"/>
    <property type="gene ID" value="HelroG178816"/>
</dbReference>
<evidence type="ECO:0000313" key="4">
    <source>
        <dbReference type="EnsemblMetazoa" id="HelroP178816"/>
    </source>
</evidence>
<dbReference type="InterPro" id="IPR023796">
    <property type="entry name" value="Serpin_dom"/>
</dbReference>
<reference evidence="3 5" key="2">
    <citation type="journal article" date="2013" name="Nature">
        <title>Insights into bilaterian evolution from three spiralian genomes.</title>
        <authorList>
            <person name="Simakov O."/>
            <person name="Marletaz F."/>
            <person name="Cho S.J."/>
            <person name="Edsinger-Gonzales E."/>
            <person name="Havlak P."/>
            <person name="Hellsten U."/>
            <person name="Kuo D.H."/>
            <person name="Larsson T."/>
            <person name="Lv J."/>
            <person name="Arendt D."/>
            <person name="Savage R."/>
            <person name="Osoegawa K."/>
            <person name="de Jong P."/>
            <person name="Grimwood J."/>
            <person name="Chapman J.A."/>
            <person name="Shapiro H."/>
            <person name="Aerts A."/>
            <person name="Otillar R.P."/>
            <person name="Terry A.Y."/>
            <person name="Boore J.L."/>
            <person name="Grigoriev I.V."/>
            <person name="Lindberg D.R."/>
            <person name="Seaver E.C."/>
            <person name="Weisblat D.A."/>
            <person name="Putnam N.H."/>
            <person name="Rokhsar D.S."/>
        </authorList>
    </citation>
    <scope>NUCLEOTIDE SEQUENCE</scope>
</reference>
<dbReference type="GeneID" id="20206973"/>
<dbReference type="Gene3D" id="3.30.497.10">
    <property type="entry name" value="Antithrombin, subunit I, domain 2"/>
    <property type="match status" value="1"/>
</dbReference>
<name>T1FDS4_HELRO</name>
<dbReference type="GO" id="GO:0005615">
    <property type="term" value="C:extracellular space"/>
    <property type="evidence" value="ECO:0000318"/>
    <property type="project" value="GO_Central"/>
</dbReference>
<protein>
    <recommendedName>
        <fullName evidence="2">Serpin domain-containing protein</fullName>
    </recommendedName>
</protein>
<keyword evidence="5" id="KW-1185">Reference proteome</keyword>
<evidence type="ECO:0000256" key="1">
    <source>
        <dbReference type="RuleBase" id="RU000411"/>
    </source>
</evidence>
<proteinExistence type="inferred from homology"/>
<reference evidence="5" key="1">
    <citation type="submission" date="2012-12" db="EMBL/GenBank/DDBJ databases">
        <authorList>
            <person name="Hellsten U."/>
            <person name="Grimwood J."/>
            <person name="Chapman J.A."/>
            <person name="Shapiro H."/>
            <person name="Aerts A."/>
            <person name="Otillar R.P."/>
            <person name="Terry A.Y."/>
            <person name="Boore J.L."/>
            <person name="Simakov O."/>
            <person name="Marletaz F."/>
            <person name="Cho S.-J."/>
            <person name="Edsinger-Gonzales E."/>
            <person name="Havlak P."/>
            <person name="Kuo D.-H."/>
            <person name="Larsson T."/>
            <person name="Lv J."/>
            <person name="Arendt D."/>
            <person name="Savage R."/>
            <person name="Osoegawa K."/>
            <person name="de Jong P."/>
            <person name="Lindberg D.R."/>
            <person name="Seaver E.C."/>
            <person name="Weisblat D.A."/>
            <person name="Putnam N.H."/>
            <person name="Grigoriev I.V."/>
            <person name="Rokhsar D.S."/>
        </authorList>
    </citation>
    <scope>NUCLEOTIDE SEQUENCE</scope>
</reference>
<dbReference type="SMART" id="SM00093">
    <property type="entry name" value="SERPIN"/>
    <property type="match status" value="1"/>
</dbReference>
<feature type="domain" description="Serpin" evidence="2">
    <location>
        <begin position="8"/>
        <end position="373"/>
    </location>
</feature>
<dbReference type="GO" id="GO:0004867">
    <property type="term" value="F:serine-type endopeptidase inhibitor activity"/>
    <property type="evidence" value="ECO:0007669"/>
    <property type="project" value="InterPro"/>
</dbReference>
<dbReference type="PANTHER" id="PTHR11461">
    <property type="entry name" value="SERINE PROTEASE INHIBITOR, SERPIN"/>
    <property type="match status" value="1"/>
</dbReference>
<sequence>MAEVGFGLDVYNELSLSQPNANVFFSPLSLMLVLAMTLLGSKDKTACELKKVLHLDQLQDDAIHQNMKLFHKKLWNTENKHTLNIANKIFLEKSENLSASFNQLCLLLYASRVKLVDFKNNASRCESSVNNWVQLKTNNKIKDLISPGTFNALTKIVLVNALYFKGSWSKSFYKRSTFYENFVISSQQTVSVPFMHMYSKILRYVCDQELQSQIIELPFTGNAASFIVILPDLSITTLSEVENKLNADILINISTKLSNKLVNLKMPKFKLETRPQIKEILEKLGVSDLFRPGSADLSGVNGAKNLHISDVKQKAFIEVDEHGVEAAAATAVLGGLFRNPETPVQVNVDHPFVFLIKDMSTGAILFWGKIVNLR</sequence>
<dbReference type="InterPro" id="IPR036186">
    <property type="entry name" value="Serpin_sf"/>
</dbReference>
<dbReference type="InterPro" id="IPR042185">
    <property type="entry name" value="Serpin_sf_2"/>
</dbReference>
<reference evidence="4" key="3">
    <citation type="submission" date="2015-06" db="UniProtKB">
        <authorList>
            <consortium name="EnsemblMetazoa"/>
        </authorList>
    </citation>
    <scope>IDENTIFICATION</scope>
</reference>
<dbReference type="PANTHER" id="PTHR11461:SF372">
    <property type="entry name" value="ACCESSORY GLAND PROTEIN ACP76A-RELATED"/>
    <property type="match status" value="1"/>
</dbReference>
<evidence type="ECO:0000259" key="2">
    <source>
        <dbReference type="SMART" id="SM00093"/>
    </source>
</evidence>
<evidence type="ECO:0000313" key="3">
    <source>
        <dbReference type="EMBL" id="ESN95901.1"/>
    </source>
</evidence>
<dbReference type="CTD" id="20206973"/>
<dbReference type="InterPro" id="IPR000215">
    <property type="entry name" value="Serpin_fam"/>
</dbReference>
<evidence type="ECO:0000313" key="5">
    <source>
        <dbReference type="Proteomes" id="UP000015101"/>
    </source>
</evidence>
<dbReference type="Gene3D" id="2.30.39.10">
    <property type="entry name" value="Alpha-1-antitrypsin, domain 1"/>
    <property type="match status" value="1"/>
</dbReference>